<evidence type="ECO:0000313" key="3">
    <source>
        <dbReference type="EMBL" id="TXJ21549.1"/>
    </source>
</evidence>
<feature type="transmembrane region" description="Helical" evidence="2">
    <location>
        <begin position="52"/>
        <end position="71"/>
    </location>
</feature>
<dbReference type="Proteomes" id="UP000324638">
    <property type="component" value="Unassembled WGS sequence"/>
</dbReference>
<keyword evidence="2" id="KW-0812">Transmembrane</keyword>
<keyword evidence="2" id="KW-1133">Transmembrane helix</keyword>
<feature type="compositionally biased region" description="Basic and acidic residues" evidence="1">
    <location>
        <begin position="85"/>
        <end position="94"/>
    </location>
</feature>
<reference evidence="3 4" key="1">
    <citation type="journal article" date="1992" name="Lakartidningen">
        <title>[Penicillin V and not amoxicillin is the first choice preparation in acute otitis].</title>
        <authorList>
            <person name="Kamme C."/>
            <person name="Lundgren K."/>
            <person name="Prellner K."/>
        </authorList>
    </citation>
    <scope>NUCLEOTIDE SEQUENCE [LARGE SCALE GENOMIC DNA]</scope>
    <source>
        <strain evidence="3 4">513A</strain>
    </source>
</reference>
<name>A0A5C8D7Y4_9SPIR</name>
<gene>
    <name evidence="3" type="ORF">EPJ79_10640</name>
</gene>
<dbReference type="EMBL" id="SAXU01000001">
    <property type="protein sequence ID" value="TXJ21549.1"/>
    <property type="molecule type" value="Genomic_DNA"/>
</dbReference>
<feature type="compositionally biased region" description="Low complexity" evidence="1">
    <location>
        <begin position="75"/>
        <end position="84"/>
    </location>
</feature>
<sequence>MNELNNTQPYQKQLDEIFCRSCGKPIKKEAEICPYCGVRQKADKKKKSKKKIFIIIVALIFISIVIGIIAGEENNNSSSSSNSNSKEDREARENSRIVEMKGALSELKDDYDEFNQTIFYSQKIFTAYRNANHFELNLAISTDYKLKSVSVNSCIVYKDTILGISELVFLYGTNTYKFNTGFQSFDAGLTPDWKYYSYFGKTLIFEEEKFINYLENFSKANTAKIQYRGLGGMRTERTLTKNEKLGLQDVIKAYKRIKEINKEYGI</sequence>
<evidence type="ECO:0000256" key="1">
    <source>
        <dbReference type="SAM" id="MobiDB-lite"/>
    </source>
</evidence>
<keyword evidence="2" id="KW-0472">Membrane</keyword>
<dbReference type="RefSeq" id="WP_147739467.1">
    <property type="nucleotide sequence ID" value="NZ_SAXU01000001.1"/>
</dbReference>
<feature type="region of interest" description="Disordered" evidence="1">
    <location>
        <begin position="75"/>
        <end position="94"/>
    </location>
</feature>
<accession>A0A5C8D7Y4</accession>
<comment type="caution">
    <text evidence="3">The sequence shown here is derived from an EMBL/GenBank/DDBJ whole genome shotgun (WGS) entry which is preliminary data.</text>
</comment>
<dbReference type="AlphaFoldDB" id="A0A5C8D7Y4"/>
<proteinExistence type="predicted"/>
<evidence type="ECO:0000256" key="2">
    <source>
        <dbReference type="SAM" id="Phobius"/>
    </source>
</evidence>
<protein>
    <submittedName>
        <fullName evidence="3">Zinc ribbon domain-containing protein</fullName>
    </submittedName>
</protein>
<organism evidence="3 4">
    <name type="scientific">Brachyspira aalborgi</name>
    <dbReference type="NCBI Taxonomy" id="29522"/>
    <lineage>
        <taxon>Bacteria</taxon>
        <taxon>Pseudomonadati</taxon>
        <taxon>Spirochaetota</taxon>
        <taxon>Spirochaetia</taxon>
        <taxon>Brachyspirales</taxon>
        <taxon>Brachyspiraceae</taxon>
        <taxon>Brachyspira</taxon>
    </lineage>
</organism>
<evidence type="ECO:0000313" key="4">
    <source>
        <dbReference type="Proteomes" id="UP000324638"/>
    </source>
</evidence>